<dbReference type="InterPro" id="IPR011990">
    <property type="entry name" value="TPR-like_helical_dom_sf"/>
</dbReference>
<evidence type="ECO:0008006" key="2">
    <source>
        <dbReference type="Google" id="ProtNLM"/>
    </source>
</evidence>
<name>A0A3B0YPU3_9ZZZZ</name>
<dbReference type="PANTHER" id="PTHR11102:SF160">
    <property type="entry name" value="ERAD-ASSOCIATED E3 UBIQUITIN-PROTEIN LIGASE COMPONENT HRD3"/>
    <property type="match status" value="1"/>
</dbReference>
<proteinExistence type="predicted"/>
<dbReference type="Pfam" id="PF08238">
    <property type="entry name" value="Sel1"/>
    <property type="match status" value="3"/>
</dbReference>
<dbReference type="InterPro" id="IPR006597">
    <property type="entry name" value="Sel1-like"/>
</dbReference>
<dbReference type="PANTHER" id="PTHR11102">
    <property type="entry name" value="SEL-1-LIKE PROTEIN"/>
    <property type="match status" value="1"/>
</dbReference>
<protein>
    <recommendedName>
        <fullName evidence="2">TETRATRICOPEPTIDE REPEAT FAMILY PROTEIN</fullName>
    </recommendedName>
</protein>
<dbReference type="EMBL" id="UOFN01000075">
    <property type="protein sequence ID" value="VAW77282.1"/>
    <property type="molecule type" value="Genomic_DNA"/>
</dbReference>
<dbReference type="InterPro" id="IPR050767">
    <property type="entry name" value="Sel1_AlgK"/>
</dbReference>
<evidence type="ECO:0000313" key="1">
    <source>
        <dbReference type="EMBL" id="VAW77282.1"/>
    </source>
</evidence>
<dbReference type="AlphaFoldDB" id="A0A3B0YPU3"/>
<sequence length="161" mass="17730">MKKLLTCLLSTALLLSAAISYAAGEATFDRKLAAAKAGDAEAQYAVAYRYEKGRGVEEDEELALGWYIKSADRGVAKAQYKVGTFYLKGIAVDEDPQQAKVWLEKSADQGYPPAQYQLGKLYAAPRGGLNYQLAVTWLQKAQDSGYEPATRELNKVKRKLN</sequence>
<organism evidence="1">
    <name type="scientific">hydrothermal vent metagenome</name>
    <dbReference type="NCBI Taxonomy" id="652676"/>
    <lineage>
        <taxon>unclassified sequences</taxon>
        <taxon>metagenomes</taxon>
        <taxon>ecological metagenomes</taxon>
    </lineage>
</organism>
<dbReference type="SMART" id="SM00671">
    <property type="entry name" value="SEL1"/>
    <property type="match status" value="3"/>
</dbReference>
<dbReference type="Gene3D" id="1.25.40.10">
    <property type="entry name" value="Tetratricopeptide repeat domain"/>
    <property type="match status" value="1"/>
</dbReference>
<dbReference type="SUPFAM" id="SSF81901">
    <property type="entry name" value="HCP-like"/>
    <property type="match status" value="1"/>
</dbReference>
<reference evidence="1" key="1">
    <citation type="submission" date="2018-06" db="EMBL/GenBank/DDBJ databases">
        <authorList>
            <person name="Zhirakovskaya E."/>
        </authorList>
    </citation>
    <scope>NUCLEOTIDE SEQUENCE</scope>
</reference>
<accession>A0A3B0YPU3</accession>
<gene>
    <name evidence="1" type="ORF">MNBD_GAMMA15-253</name>
</gene>